<sequence>MKRLYIPFVLAAGIVTAGMMSTGCSKSFLEKPKGGDITVDTIFHTQKQANYAVADMYDWCVPTGFVLNSSGDSREDVLTDQVHLLLPGAQWVAQNLNFNYYIAGGMAPTYSIDRGPVTQRGNTAAVAFTNWYKAIRKANLVLKNIDKVTDATSDWIADVKGQALFCRVMAHYSAFRLYGGVPIVSQVLSGDSKIDIPRASIQSLVDSLVSWCDAAATLLPATRVSSDYGRITSLAALALKSRILLYAASPLYNTPADMKGAISAARYNDARDSVLCYPSYDKTRWKRAADAAKAVIDAASSAGVSLYNTGKPTTTVKTDNYAGLADYEAVCNNVWGTAGTYGNPEMILVNTYNQNDPNRDGWADWGRYNTSKVRQMGWGAKNNVPIEFLQKYEKRDGTTWVATASGNDFKTYFEGLNLDPRAYQCLAYAGQWYNSGKTFLPYYKASADGAYQKGSLVDDTNAGDNTGSAVESSKFVARVDNNNDNHFAWPVFRLAEFYLSYAEALNEFQGPSAESFQYLNAIRQRAGMPDKTAAMLPDVATFRAAVQNERSIELAFEDHRYNDLHRWLTAHIVLNTTLHGFAVTASTNGTTPKPTNPFLNWNTISYGSRTFPVKYYYVPFPYAEISLRYLGGEGWDGQNPGW</sequence>
<evidence type="ECO:0000313" key="10">
    <source>
        <dbReference type="Proteomes" id="UP000192277"/>
    </source>
</evidence>
<feature type="domain" description="SusD-like N-terminal" evidence="8">
    <location>
        <begin position="122"/>
        <end position="245"/>
    </location>
</feature>
<proteinExistence type="inferred from homology"/>
<evidence type="ECO:0000259" key="8">
    <source>
        <dbReference type="Pfam" id="PF14322"/>
    </source>
</evidence>
<dbReference type="RefSeq" id="WP_014218195.1">
    <property type="nucleotide sequence ID" value="NZ_LWBO01000003.1"/>
</dbReference>
<dbReference type="Pfam" id="PF07980">
    <property type="entry name" value="SusD_RagB"/>
    <property type="match status" value="1"/>
</dbReference>
<keyword evidence="4" id="KW-0472">Membrane</keyword>
<protein>
    <submittedName>
        <fullName evidence="9">Carbohydrate-binding protein SusD</fullName>
    </submittedName>
</protein>
<keyword evidence="10" id="KW-1185">Reference proteome</keyword>
<comment type="subcellular location">
    <subcellularLocation>
        <location evidence="1">Cell outer membrane</location>
    </subcellularLocation>
</comment>
<name>A0ABX3P214_9BACT</name>
<dbReference type="InterPro" id="IPR011990">
    <property type="entry name" value="TPR-like_helical_dom_sf"/>
</dbReference>
<evidence type="ECO:0000259" key="7">
    <source>
        <dbReference type="Pfam" id="PF07980"/>
    </source>
</evidence>
<keyword evidence="3 6" id="KW-0732">Signal</keyword>
<comment type="caution">
    <text evidence="9">The sequence shown here is derived from an EMBL/GenBank/DDBJ whole genome shotgun (WGS) entry which is preliminary data.</text>
</comment>
<evidence type="ECO:0000256" key="4">
    <source>
        <dbReference type="ARBA" id="ARBA00023136"/>
    </source>
</evidence>
<evidence type="ECO:0000256" key="5">
    <source>
        <dbReference type="ARBA" id="ARBA00023237"/>
    </source>
</evidence>
<dbReference type="SUPFAM" id="SSF48452">
    <property type="entry name" value="TPR-like"/>
    <property type="match status" value="1"/>
</dbReference>
<evidence type="ECO:0000256" key="3">
    <source>
        <dbReference type="ARBA" id="ARBA00022729"/>
    </source>
</evidence>
<feature type="chain" id="PRO_5046836861" evidence="6">
    <location>
        <begin position="18"/>
        <end position="642"/>
    </location>
</feature>
<reference evidence="9 10" key="1">
    <citation type="submission" date="2016-04" db="EMBL/GenBank/DDBJ databases">
        <authorList>
            <person name="Chen L."/>
            <person name="Zhuang W."/>
            <person name="Wang G."/>
        </authorList>
    </citation>
    <scope>NUCLEOTIDE SEQUENCE [LARGE SCALE GENOMIC DNA]</scope>
    <source>
        <strain evidence="10">GR20</strain>
    </source>
</reference>
<gene>
    <name evidence="9" type="ORF">A4D02_23005</name>
</gene>
<dbReference type="InterPro" id="IPR012944">
    <property type="entry name" value="SusD_RagB_dom"/>
</dbReference>
<dbReference type="PROSITE" id="PS51257">
    <property type="entry name" value="PROKAR_LIPOPROTEIN"/>
    <property type="match status" value="1"/>
</dbReference>
<comment type="similarity">
    <text evidence="2">Belongs to the SusD family.</text>
</comment>
<dbReference type="InterPro" id="IPR033985">
    <property type="entry name" value="SusD-like_N"/>
</dbReference>
<feature type="signal peptide" evidence="6">
    <location>
        <begin position="1"/>
        <end position="17"/>
    </location>
</feature>
<keyword evidence="5" id="KW-0998">Cell outer membrane</keyword>
<evidence type="ECO:0000313" key="9">
    <source>
        <dbReference type="EMBL" id="OQP53262.1"/>
    </source>
</evidence>
<feature type="domain" description="RagB/SusD" evidence="7">
    <location>
        <begin position="344"/>
        <end position="642"/>
    </location>
</feature>
<accession>A0ABX3P214</accession>
<dbReference type="Proteomes" id="UP000192277">
    <property type="component" value="Unassembled WGS sequence"/>
</dbReference>
<dbReference type="Pfam" id="PF14322">
    <property type="entry name" value="SusD-like_3"/>
    <property type="match status" value="1"/>
</dbReference>
<evidence type="ECO:0000256" key="6">
    <source>
        <dbReference type="SAM" id="SignalP"/>
    </source>
</evidence>
<dbReference type="Gene3D" id="1.25.40.390">
    <property type="match status" value="1"/>
</dbReference>
<evidence type="ECO:0000256" key="1">
    <source>
        <dbReference type="ARBA" id="ARBA00004442"/>
    </source>
</evidence>
<evidence type="ECO:0000256" key="2">
    <source>
        <dbReference type="ARBA" id="ARBA00006275"/>
    </source>
</evidence>
<dbReference type="EMBL" id="LWBO01000003">
    <property type="protein sequence ID" value="OQP53262.1"/>
    <property type="molecule type" value="Genomic_DNA"/>
</dbReference>
<organism evidence="9 10">
    <name type="scientific">Niastella koreensis</name>
    <dbReference type="NCBI Taxonomy" id="354356"/>
    <lineage>
        <taxon>Bacteria</taxon>
        <taxon>Pseudomonadati</taxon>
        <taxon>Bacteroidota</taxon>
        <taxon>Chitinophagia</taxon>
        <taxon>Chitinophagales</taxon>
        <taxon>Chitinophagaceae</taxon>
        <taxon>Niastella</taxon>
    </lineage>
</organism>